<dbReference type="PROSITE" id="PS51229">
    <property type="entry name" value="DCUN1"/>
    <property type="match status" value="1"/>
</dbReference>
<proteinExistence type="predicted"/>
<dbReference type="GO" id="GO:0097602">
    <property type="term" value="F:cullin family protein binding"/>
    <property type="evidence" value="ECO:0007669"/>
    <property type="project" value="TreeGrafter"/>
</dbReference>
<feature type="domain" description="DCUN1" evidence="3">
    <location>
        <begin position="134"/>
        <end position="349"/>
    </location>
</feature>
<dbReference type="EMBL" id="SGPK01000346">
    <property type="protein sequence ID" value="THH04418.1"/>
    <property type="molecule type" value="Genomic_DNA"/>
</dbReference>
<evidence type="ECO:0000313" key="4">
    <source>
        <dbReference type="EMBL" id="THH04418.1"/>
    </source>
</evidence>
<gene>
    <name evidence="4" type="ORF">EW145_g5538</name>
</gene>
<dbReference type="GO" id="GO:0032182">
    <property type="term" value="F:ubiquitin-like protein binding"/>
    <property type="evidence" value="ECO:0007669"/>
    <property type="project" value="TreeGrafter"/>
</dbReference>
<sequence length="356" mass="40097">MTLDDPRVKFCHDRPVLAPNLLSLIFSNPTSLCLASLVAFLFYLLCFNCRLKVGNIGGSVCEGPDKMSKSSKSKSAADRQLEANITQFCSVTGSSLKDARKFLEKYKRLDAAIDSYYNNPNQFGGASSKKTEADRIARLGALFEKYKDPHEDEITIDGTIKLCEDLGVNPENVVLLAVAYELKSPSMGTWTRKGWVDGWRSLGQDTIEGMTTTLAQLSTKLASDPQYFQQVYSYTFSFALAEGQRSLRIEDAQGFWNLLIPFGIAGGALRHATSEEDGDDVMDGDEEGWRDEHTEWWFEFLKEKGGRGISRDTWMMFLEFVRSIDSNFEKYDETSSWPSTIDNFVEWVREKIATGN</sequence>
<comment type="function">
    <text evidence="1">Neddylation of cullins play an essential role in the regulation of SCF-type complexes activity.</text>
</comment>
<dbReference type="InterPro" id="IPR042460">
    <property type="entry name" value="DCN1-like_PONY"/>
</dbReference>
<dbReference type="Gene3D" id="1.10.8.10">
    <property type="entry name" value="DNA helicase RuvA subunit, C-terminal domain"/>
    <property type="match status" value="1"/>
</dbReference>
<dbReference type="Gene3D" id="1.10.238.200">
    <property type="entry name" value="Cullin, PONY binding domain"/>
    <property type="match status" value="1"/>
</dbReference>
<dbReference type="PANTHER" id="PTHR12281:SF31">
    <property type="entry name" value="DCN1-LIKE PROTEIN 3"/>
    <property type="match status" value="1"/>
</dbReference>
<keyword evidence="5" id="KW-1185">Reference proteome</keyword>
<keyword evidence="2" id="KW-0472">Membrane</keyword>
<evidence type="ECO:0000256" key="1">
    <source>
        <dbReference type="RuleBase" id="RU410713"/>
    </source>
</evidence>
<dbReference type="InterPro" id="IPR005176">
    <property type="entry name" value="PONY_dom"/>
</dbReference>
<protein>
    <recommendedName>
        <fullName evidence="1">Defective in cullin neddylation protein</fullName>
    </recommendedName>
</protein>
<dbReference type="Gene3D" id="1.10.238.10">
    <property type="entry name" value="EF-hand"/>
    <property type="match status" value="1"/>
</dbReference>
<accession>A0A4S4L1H5</accession>
<evidence type="ECO:0000256" key="2">
    <source>
        <dbReference type="SAM" id="Phobius"/>
    </source>
</evidence>
<reference evidence="4 5" key="1">
    <citation type="submission" date="2019-02" db="EMBL/GenBank/DDBJ databases">
        <title>Genome sequencing of the rare red list fungi Phellinidium pouzarii.</title>
        <authorList>
            <person name="Buettner E."/>
            <person name="Kellner H."/>
        </authorList>
    </citation>
    <scope>NUCLEOTIDE SEQUENCE [LARGE SCALE GENOMIC DNA]</scope>
    <source>
        <strain evidence="4 5">DSM 108285</strain>
    </source>
</reference>
<comment type="caution">
    <text evidence="4">The sequence shown here is derived from an EMBL/GenBank/DDBJ whole genome shotgun (WGS) entry which is preliminary data.</text>
</comment>
<organism evidence="4 5">
    <name type="scientific">Phellinidium pouzarii</name>
    <dbReference type="NCBI Taxonomy" id="167371"/>
    <lineage>
        <taxon>Eukaryota</taxon>
        <taxon>Fungi</taxon>
        <taxon>Dikarya</taxon>
        <taxon>Basidiomycota</taxon>
        <taxon>Agaricomycotina</taxon>
        <taxon>Agaricomycetes</taxon>
        <taxon>Hymenochaetales</taxon>
        <taxon>Hymenochaetaceae</taxon>
        <taxon>Phellinidium</taxon>
    </lineage>
</organism>
<dbReference type="OrthoDB" id="27198at2759"/>
<dbReference type="GO" id="GO:0000151">
    <property type="term" value="C:ubiquitin ligase complex"/>
    <property type="evidence" value="ECO:0007669"/>
    <property type="project" value="TreeGrafter"/>
</dbReference>
<dbReference type="InterPro" id="IPR014764">
    <property type="entry name" value="DCN-prot"/>
</dbReference>
<keyword evidence="2" id="KW-0812">Transmembrane</keyword>
<evidence type="ECO:0000259" key="3">
    <source>
        <dbReference type="PROSITE" id="PS51229"/>
    </source>
</evidence>
<dbReference type="AlphaFoldDB" id="A0A4S4L1H5"/>
<dbReference type="Pfam" id="PF03556">
    <property type="entry name" value="Cullin_binding"/>
    <property type="match status" value="1"/>
</dbReference>
<dbReference type="GO" id="GO:0031624">
    <property type="term" value="F:ubiquitin conjugating enzyme binding"/>
    <property type="evidence" value="ECO:0007669"/>
    <property type="project" value="TreeGrafter"/>
</dbReference>
<feature type="transmembrane region" description="Helical" evidence="2">
    <location>
        <begin position="21"/>
        <end position="45"/>
    </location>
</feature>
<dbReference type="Pfam" id="PF14555">
    <property type="entry name" value="UBA_4"/>
    <property type="match status" value="1"/>
</dbReference>
<dbReference type="Proteomes" id="UP000308199">
    <property type="component" value="Unassembled WGS sequence"/>
</dbReference>
<name>A0A4S4L1H5_9AGAM</name>
<evidence type="ECO:0000313" key="5">
    <source>
        <dbReference type="Proteomes" id="UP000308199"/>
    </source>
</evidence>
<dbReference type="GO" id="GO:0045116">
    <property type="term" value="P:protein neddylation"/>
    <property type="evidence" value="ECO:0007669"/>
    <property type="project" value="TreeGrafter"/>
</dbReference>
<dbReference type="PANTHER" id="PTHR12281">
    <property type="entry name" value="RP42 RELATED"/>
    <property type="match status" value="1"/>
</dbReference>
<keyword evidence="2" id="KW-1133">Transmembrane helix</keyword>